<feature type="region of interest" description="Disordered" evidence="1">
    <location>
        <begin position="25"/>
        <end position="47"/>
    </location>
</feature>
<proteinExistence type="predicted"/>
<evidence type="ECO:0000313" key="4">
    <source>
        <dbReference type="Proteomes" id="UP001232156"/>
    </source>
</evidence>
<gene>
    <name evidence="3" type="ORF">Q8947_14835</name>
</gene>
<keyword evidence="2" id="KW-0732">Signal</keyword>
<comment type="caution">
    <text evidence="3">The sequence shown here is derived from an EMBL/GenBank/DDBJ whole genome shotgun (WGS) entry which is preliminary data.</text>
</comment>
<dbReference type="RefSeq" id="WP_347287775.1">
    <property type="nucleotide sequence ID" value="NZ_JAUZQE010000074.1"/>
</dbReference>
<protein>
    <submittedName>
        <fullName evidence="3">Uncharacterized protein</fullName>
    </submittedName>
</protein>
<dbReference type="Proteomes" id="UP001232156">
    <property type="component" value="Unassembled WGS sequence"/>
</dbReference>
<evidence type="ECO:0000256" key="2">
    <source>
        <dbReference type="SAM" id="SignalP"/>
    </source>
</evidence>
<evidence type="ECO:0000313" key="3">
    <source>
        <dbReference type="EMBL" id="MDR4127245.1"/>
    </source>
</evidence>
<feature type="signal peptide" evidence="2">
    <location>
        <begin position="1"/>
        <end position="23"/>
    </location>
</feature>
<accession>A0ABU1DA73</accession>
<name>A0ABU1DA73_9BURK</name>
<keyword evidence="4" id="KW-1185">Reference proteome</keyword>
<reference evidence="3 4" key="1">
    <citation type="submission" date="2023-08" db="EMBL/GenBank/DDBJ databases">
        <title>Alcaligenaceae gen. nov., a novel taxon isolated from the sludge of Yixing Pesticide Factory.</title>
        <authorList>
            <person name="Ruan L."/>
        </authorList>
    </citation>
    <scope>NUCLEOTIDE SEQUENCE [LARGE SCALE GENOMIC DNA]</scope>
    <source>
        <strain evidence="3 4">LG-2</strain>
    </source>
</reference>
<evidence type="ECO:0000256" key="1">
    <source>
        <dbReference type="SAM" id="MobiDB-lite"/>
    </source>
</evidence>
<feature type="chain" id="PRO_5047336173" evidence="2">
    <location>
        <begin position="24"/>
        <end position="73"/>
    </location>
</feature>
<organism evidence="3 4">
    <name type="scientific">Yanghanlia caeni</name>
    <dbReference type="NCBI Taxonomy" id="3064283"/>
    <lineage>
        <taxon>Bacteria</taxon>
        <taxon>Pseudomonadati</taxon>
        <taxon>Pseudomonadota</taxon>
        <taxon>Betaproteobacteria</taxon>
        <taxon>Burkholderiales</taxon>
        <taxon>Alcaligenaceae</taxon>
        <taxon>Yanghanlia</taxon>
    </lineage>
</organism>
<sequence>MKPIRSAITLAAGIALVSLGAHAQTTQGAAPATTPQSGPAATSAAEPATQAVDILPRLKSVDSYCAHPGIEPE</sequence>
<dbReference type="EMBL" id="JAUZQE010000074">
    <property type="protein sequence ID" value="MDR4127245.1"/>
    <property type="molecule type" value="Genomic_DNA"/>
</dbReference>